<evidence type="ECO:0000256" key="1">
    <source>
        <dbReference type="SAM" id="MobiDB-lite"/>
    </source>
</evidence>
<evidence type="ECO:0000313" key="4">
    <source>
        <dbReference type="Proteomes" id="UP000472335"/>
    </source>
</evidence>
<dbReference type="Proteomes" id="UP000472335">
    <property type="component" value="Unassembled WGS sequence"/>
</dbReference>
<evidence type="ECO:0000259" key="2">
    <source>
        <dbReference type="Pfam" id="PF07993"/>
    </source>
</evidence>
<dbReference type="RefSeq" id="WP_206439539.1">
    <property type="nucleotide sequence ID" value="NZ_JAAKZY010000039.1"/>
</dbReference>
<organism evidence="3 4">
    <name type="scientific">Streptomyces scabichelini</name>
    <dbReference type="NCBI Taxonomy" id="2711217"/>
    <lineage>
        <taxon>Bacteria</taxon>
        <taxon>Bacillati</taxon>
        <taxon>Actinomycetota</taxon>
        <taxon>Actinomycetes</taxon>
        <taxon>Kitasatosporales</taxon>
        <taxon>Streptomycetaceae</taxon>
        <taxon>Streptomyces</taxon>
    </lineage>
</organism>
<name>A0A6G4V4R0_9ACTN</name>
<gene>
    <name evidence="3" type="ORF">G5C60_14855</name>
</gene>
<sequence>APDPVEPRRILLTGATGFLGAHLLFDLLRRSDAHVVYLVRATDQEAAERKLADALTGYFMPWSDALSPDDFPPGVETLEDLLAMRKRSWAALQATGIDGEAGYVSLDPDEAEAELRRLFDGQSFGVVLIGGGIKAAHGAGHRRDLAQQRQQLRDVACGFLWSATPRAGAPPVSTARPAVGTADAPPPRRRRSARANGSNTSPRSPPVRTGLQASRTGQ</sequence>
<reference evidence="3 4" key="1">
    <citation type="submission" date="2020-02" db="EMBL/GenBank/DDBJ databases">
        <title>Whole-genome analyses of novel actinobacteria.</title>
        <authorList>
            <person name="Sahin N."/>
            <person name="Gencbay T."/>
        </authorList>
    </citation>
    <scope>NUCLEOTIDE SEQUENCE [LARGE SCALE GENOMIC DNA]</scope>
    <source>
        <strain evidence="3 4">HC44</strain>
    </source>
</reference>
<comment type="caution">
    <text evidence="3">The sequence shown here is derived from an EMBL/GenBank/DDBJ whole genome shotgun (WGS) entry which is preliminary data.</text>
</comment>
<protein>
    <recommendedName>
        <fullName evidence="2">Thioester reductase (TE) domain-containing protein</fullName>
    </recommendedName>
</protein>
<dbReference type="EMBL" id="JAAKZY010000039">
    <property type="protein sequence ID" value="NGO08850.1"/>
    <property type="molecule type" value="Genomic_DNA"/>
</dbReference>
<feature type="domain" description="Thioester reductase (TE)" evidence="2">
    <location>
        <begin position="12"/>
        <end position="63"/>
    </location>
</feature>
<dbReference type="InterPro" id="IPR036291">
    <property type="entry name" value="NAD(P)-bd_dom_sf"/>
</dbReference>
<dbReference type="AlphaFoldDB" id="A0A6G4V4R0"/>
<dbReference type="Pfam" id="PF07993">
    <property type="entry name" value="NAD_binding_4"/>
    <property type="match status" value="1"/>
</dbReference>
<feature type="region of interest" description="Disordered" evidence="1">
    <location>
        <begin position="166"/>
        <end position="218"/>
    </location>
</feature>
<proteinExistence type="predicted"/>
<accession>A0A6G4V4R0</accession>
<feature type="non-terminal residue" evidence="3">
    <location>
        <position position="1"/>
    </location>
</feature>
<dbReference type="InterPro" id="IPR013120">
    <property type="entry name" value="FAR_NAD-bd"/>
</dbReference>
<keyword evidence="4" id="KW-1185">Reference proteome</keyword>
<dbReference type="SUPFAM" id="SSF51735">
    <property type="entry name" value="NAD(P)-binding Rossmann-fold domains"/>
    <property type="match status" value="1"/>
</dbReference>
<evidence type="ECO:0000313" key="3">
    <source>
        <dbReference type="EMBL" id="NGO08850.1"/>
    </source>
</evidence>
<dbReference type="Gene3D" id="3.40.50.720">
    <property type="entry name" value="NAD(P)-binding Rossmann-like Domain"/>
    <property type="match status" value="1"/>
</dbReference>